<dbReference type="PANTHER" id="PTHR42852">
    <property type="entry name" value="THIOL:DISULFIDE INTERCHANGE PROTEIN DSBE"/>
    <property type="match status" value="1"/>
</dbReference>
<dbReference type="SUPFAM" id="SSF52833">
    <property type="entry name" value="Thioredoxin-like"/>
    <property type="match status" value="1"/>
</dbReference>
<dbReference type="PANTHER" id="PTHR42852:SF17">
    <property type="entry name" value="THIOREDOXIN-LIKE PROTEIN HI_1115"/>
    <property type="match status" value="1"/>
</dbReference>
<proteinExistence type="predicted"/>
<evidence type="ECO:0000313" key="2">
    <source>
        <dbReference type="EMBL" id="PWG78927.1"/>
    </source>
</evidence>
<dbReference type="OrthoDB" id="634996at2"/>
<dbReference type="EMBL" id="QEAS01000019">
    <property type="protein sequence ID" value="PWG78927.1"/>
    <property type="molecule type" value="Genomic_DNA"/>
</dbReference>
<protein>
    <recommendedName>
        <fullName evidence="1">Thioredoxin domain-containing protein</fullName>
    </recommendedName>
</protein>
<evidence type="ECO:0000313" key="3">
    <source>
        <dbReference type="Proteomes" id="UP000245647"/>
    </source>
</evidence>
<dbReference type="InterPro" id="IPR036249">
    <property type="entry name" value="Thioredoxin-like_sf"/>
</dbReference>
<accession>A0A2U2PBZ6</accession>
<dbReference type="Gene3D" id="3.40.30.10">
    <property type="entry name" value="Glutaredoxin"/>
    <property type="match status" value="1"/>
</dbReference>
<dbReference type="InterPro" id="IPR050553">
    <property type="entry name" value="Thioredoxin_ResA/DsbE_sf"/>
</dbReference>
<organism evidence="2 3">
    <name type="scientific">Pararcticibacter amylolyticus</name>
    <dbReference type="NCBI Taxonomy" id="2173175"/>
    <lineage>
        <taxon>Bacteria</taxon>
        <taxon>Pseudomonadati</taxon>
        <taxon>Bacteroidota</taxon>
        <taxon>Sphingobacteriia</taxon>
        <taxon>Sphingobacteriales</taxon>
        <taxon>Sphingobacteriaceae</taxon>
        <taxon>Pararcticibacter</taxon>
    </lineage>
</organism>
<reference evidence="2 3" key="1">
    <citation type="submission" date="2018-04" db="EMBL/GenBank/DDBJ databases">
        <title>Pedobacter chongqingensis sp. nov., isolated from a rottenly hemp rope.</title>
        <authorList>
            <person name="Cai Y."/>
        </authorList>
    </citation>
    <scope>NUCLEOTIDE SEQUENCE [LARGE SCALE GENOMIC DNA]</scope>
    <source>
        <strain evidence="2 3">FJ4-8</strain>
    </source>
</reference>
<dbReference type="Pfam" id="PF00578">
    <property type="entry name" value="AhpC-TSA"/>
    <property type="match status" value="1"/>
</dbReference>
<dbReference type="InterPro" id="IPR013766">
    <property type="entry name" value="Thioredoxin_domain"/>
</dbReference>
<feature type="domain" description="Thioredoxin" evidence="1">
    <location>
        <begin position="511"/>
        <end position="668"/>
    </location>
</feature>
<dbReference type="Proteomes" id="UP000245647">
    <property type="component" value="Unassembled WGS sequence"/>
</dbReference>
<dbReference type="GO" id="GO:0016491">
    <property type="term" value="F:oxidoreductase activity"/>
    <property type="evidence" value="ECO:0007669"/>
    <property type="project" value="InterPro"/>
</dbReference>
<evidence type="ECO:0000259" key="1">
    <source>
        <dbReference type="PROSITE" id="PS51352"/>
    </source>
</evidence>
<dbReference type="RefSeq" id="WP_109417564.1">
    <property type="nucleotide sequence ID" value="NZ_QEAS01000019.1"/>
</dbReference>
<dbReference type="AlphaFoldDB" id="A0A2U2PBZ6"/>
<dbReference type="CDD" id="cd02966">
    <property type="entry name" value="TlpA_like_family"/>
    <property type="match status" value="1"/>
</dbReference>
<sequence length="670" mass="75862">MSTFKITAMLFLLSVSTYGQQLKSRLNFTSGKITQGSSVSLSYDAKGSDLEYSDAVKAAVYVFDNESWRVDTLNLKGINGTWNASYAIPGDARFVAFKFYQGPLDNPEATDNNNFKGFYAAVKDKTGKSIPGNAVGEAQLFQPLQAANNIYGYFGKDLDDQLSRADQLLEQEKKIKGSSIGDYLFFYLNIKKKVLGDAKAKILGTQVIKALLEKPGTGEQQLAKLSRLAAYNLKDEQLADDIANRILRNYPGGSEARFVAFSRIKKNSPDAKVREASYEEFLKAYPVSEWRKKRDGKGFMYYELYRNLGSSYFESRQYDKFVELFKQMDFRSGNEVWRWNLTRGQMLDELKKGNAADTLLSLAEATIPYLLKLKDDGSYSEDFNSAEAARSNAYKQLDDRLFTLIFLQNKTRNYKRAAESFKHLSEEGRYSNADLNEIHLNVLENLVDTKSILPLLEMSAKENALTPRMMTKLKEIYLAGNNNDASGYEQYFNSLRSGEENRELVAHVKEGLVNFPYKSFELEDADGKIVKSADWKDKIVIIDFWATWCRPCIMAFPGMQLVVDKYAKDPDVLVYFIGTMQNGDYKTKSVNYVRESGFRFNLLHDAVNSTNGEQNVVFRSMVPLFKSSAIPRKIIVQNGIIKYTSEGYSGSPSKLLDELSIAVDLIKNQK</sequence>
<dbReference type="InterPro" id="IPR000866">
    <property type="entry name" value="AhpC/TSA"/>
</dbReference>
<comment type="caution">
    <text evidence="2">The sequence shown here is derived from an EMBL/GenBank/DDBJ whole genome shotgun (WGS) entry which is preliminary data.</text>
</comment>
<dbReference type="GO" id="GO:0016209">
    <property type="term" value="F:antioxidant activity"/>
    <property type="evidence" value="ECO:0007669"/>
    <property type="project" value="InterPro"/>
</dbReference>
<gene>
    <name evidence="2" type="ORF">DDR33_19955</name>
</gene>
<name>A0A2U2PBZ6_9SPHI</name>
<dbReference type="PROSITE" id="PS51352">
    <property type="entry name" value="THIOREDOXIN_2"/>
    <property type="match status" value="1"/>
</dbReference>
<keyword evidence="3" id="KW-1185">Reference proteome</keyword>